<accession>A0A9D4MTA9</accession>
<evidence type="ECO:0000313" key="2">
    <source>
        <dbReference type="Proteomes" id="UP000828390"/>
    </source>
</evidence>
<dbReference type="EMBL" id="JAIWYP010000001">
    <property type="protein sequence ID" value="KAH3883492.1"/>
    <property type="molecule type" value="Genomic_DNA"/>
</dbReference>
<proteinExistence type="predicted"/>
<keyword evidence="2" id="KW-1185">Reference proteome</keyword>
<organism evidence="1 2">
    <name type="scientific">Dreissena polymorpha</name>
    <name type="common">Zebra mussel</name>
    <name type="synonym">Mytilus polymorpha</name>
    <dbReference type="NCBI Taxonomy" id="45954"/>
    <lineage>
        <taxon>Eukaryota</taxon>
        <taxon>Metazoa</taxon>
        <taxon>Spiralia</taxon>
        <taxon>Lophotrochozoa</taxon>
        <taxon>Mollusca</taxon>
        <taxon>Bivalvia</taxon>
        <taxon>Autobranchia</taxon>
        <taxon>Heteroconchia</taxon>
        <taxon>Euheterodonta</taxon>
        <taxon>Imparidentia</taxon>
        <taxon>Neoheterodontei</taxon>
        <taxon>Myida</taxon>
        <taxon>Dreissenoidea</taxon>
        <taxon>Dreissenidae</taxon>
        <taxon>Dreissena</taxon>
    </lineage>
</organism>
<comment type="caution">
    <text evidence="1">The sequence shown here is derived from an EMBL/GenBank/DDBJ whole genome shotgun (WGS) entry which is preliminary data.</text>
</comment>
<protein>
    <submittedName>
        <fullName evidence="1">Uncharacterized protein</fullName>
    </submittedName>
</protein>
<evidence type="ECO:0000313" key="1">
    <source>
        <dbReference type="EMBL" id="KAH3883492.1"/>
    </source>
</evidence>
<name>A0A9D4MTA9_DREPO</name>
<reference evidence="1" key="1">
    <citation type="journal article" date="2019" name="bioRxiv">
        <title>The Genome of the Zebra Mussel, Dreissena polymorpha: A Resource for Invasive Species Research.</title>
        <authorList>
            <person name="McCartney M.A."/>
            <person name="Auch B."/>
            <person name="Kono T."/>
            <person name="Mallez S."/>
            <person name="Zhang Y."/>
            <person name="Obille A."/>
            <person name="Becker A."/>
            <person name="Abrahante J.E."/>
            <person name="Garbe J."/>
            <person name="Badalamenti J.P."/>
            <person name="Herman A."/>
            <person name="Mangelson H."/>
            <person name="Liachko I."/>
            <person name="Sullivan S."/>
            <person name="Sone E.D."/>
            <person name="Koren S."/>
            <person name="Silverstein K.A.T."/>
            <person name="Beckman K.B."/>
            <person name="Gohl D.M."/>
        </authorList>
    </citation>
    <scope>NUCLEOTIDE SEQUENCE</scope>
    <source>
        <strain evidence="1">Duluth1</strain>
        <tissue evidence="1">Whole animal</tissue>
    </source>
</reference>
<dbReference type="Proteomes" id="UP000828390">
    <property type="component" value="Unassembled WGS sequence"/>
</dbReference>
<dbReference type="AlphaFoldDB" id="A0A9D4MTA9"/>
<gene>
    <name evidence="1" type="ORF">DPMN_007449</name>
</gene>
<sequence>MGRPSTYQTGWSKWGCIRRFPLLPLCSFLLDKADTMLLGFLAPTFKLDLQALRFWASFSHESGFNAKKLGGYFKTF</sequence>
<reference evidence="1" key="2">
    <citation type="submission" date="2020-11" db="EMBL/GenBank/DDBJ databases">
        <authorList>
            <person name="McCartney M.A."/>
            <person name="Auch B."/>
            <person name="Kono T."/>
            <person name="Mallez S."/>
            <person name="Becker A."/>
            <person name="Gohl D.M."/>
            <person name="Silverstein K.A.T."/>
            <person name="Koren S."/>
            <person name="Bechman K.B."/>
            <person name="Herman A."/>
            <person name="Abrahante J.E."/>
            <person name="Garbe J."/>
        </authorList>
    </citation>
    <scope>NUCLEOTIDE SEQUENCE</scope>
    <source>
        <strain evidence="1">Duluth1</strain>
        <tissue evidence="1">Whole animal</tissue>
    </source>
</reference>